<sequence>MSATTATTPHAAASLRGLGLYALALLIFAGQDGLAKHLVQDHSPALVSAVRYSTQALLLTALLPRPLRAAPRDAAYSPWLVLVRSLCLASLTVVMMGAFARLPLAEATAISFLAPLLVTVLAVPLLGERPGPLRWIGTVGGFLGLLLIVRPGGNLDAVGVALAFLAAALNTGYQLLSRVLQGVPSLHLLYHSALTGSVFGIGAVLLARQGGPVSWADLGLMAVLGLTGGSGHYLLTVAYRTSDASLLAPLTYLQLVFAAIVGWLAFHHLPDAVALTGMALVCVSGVLAVLDSRKKAVPAPLEV</sequence>
<dbReference type="Gene3D" id="1.10.3730.20">
    <property type="match status" value="1"/>
</dbReference>
<dbReference type="EMBL" id="JBHRZG010000024">
    <property type="protein sequence ID" value="MFC3834512.1"/>
    <property type="molecule type" value="Genomic_DNA"/>
</dbReference>
<name>A0ABV7ZAU3_9DEIO</name>
<reference evidence="4" key="1">
    <citation type="journal article" date="2019" name="Int. J. Syst. Evol. Microbiol.">
        <title>The Global Catalogue of Microorganisms (GCM) 10K type strain sequencing project: providing services to taxonomists for standard genome sequencing and annotation.</title>
        <authorList>
            <consortium name="The Broad Institute Genomics Platform"/>
            <consortium name="The Broad Institute Genome Sequencing Center for Infectious Disease"/>
            <person name="Wu L."/>
            <person name="Ma J."/>
        </authorList>
    </citation>
    <scope>NUCLEOTIDE SEQUENCE [LARGE SCALE GENOMIC DNA]</scope>
    <source>
        <strain evidence="4">CCTCC AB 2017081</strain>
    </source>
</reference>
<feature type="transmembrane region" description="Helical" evidence="1">
    <location>
        <begin position="133"/>
        <end position="151"/>
    </location>
</feature>
<protein>
    <submittedName>
        <fullName evidence="3">DMT family transporter</fullName>
    </submittedName>
</protein>
<keyword evidence="1" id="KW-0472">Membrane</keyword>
<dbReference type="InterPro" id="IPR000620">
    <property type="entry name" value="EamA_dom"/>
</dbReference>
<evidence type="ECO:0000313" key="4">
    <source>
        <dbReference type="Proteomes" id="UP001595803"/>
    </source>
</evidence>
<gene>
    <name evidence="3" type="ORF">ACFOSB_16785</name>
</gene>
<feature type="transmembrane region" description="Helical" evidence="1">
    <location>
        <begin position="79"/>
        <end position="101"/>
    </location>
</feature>
<evidence type="ECO:0000256" key="1">
    <source>
        <dbReference type="SAM" id="Phobius"/>
    </source>
</evidence>
<feature type="domain" description="EamA" evidence="2">
    <location>
        <begin position="159"/>
        <end position="287"/>
    </location>
</feature>
<dbReference type="PANTHER" id="PTHR22911">
    <property type="entry name" value="ACYL-MALONYL CONDENSING ENZYME-RELATED"/>
    <property type="match status" value="1"/>
</dbReference>
<feature type="domain" description="EamA" evidence="2">
    <location>
        <begin position="17"/>
        <end position="149"/>
    </location>
</feature>
<keyword evidence="1" id="KW-1133">Transmembrane helix</keyword>
<organism evidence="3 4">
    <name type="scientific">Deinococcus rufus</name>
    <dbReference type="NCBI Taxonomy" id="2136097"/>
    <lineage>
        <taxon>Bacteria</taxon>
        <taxon>Thermotogati</taxon>
        <taxon>Deinococcota</taxon>
        <taxon>Deinococci</taxon>
        <taxon>Deinococcales</taxon>
        <taxon>Deinococcaceae</taxon>
        <taxon>Deinococcus</taxon>
    </lineage>
</organism>
<feature type="transmembrane region" description="Helical" evidence="1">
    <location>
        <begin position="272"/>
        <end position="290"/>
    </location>
</feature>
<comment type="caution">
    <text evidence="3">The sequence shown here is derived from an EMBL/GenBank/DDBJ whole genome shotgun (WGS) entry which is preliminary data.</text>
</comment>
<feature type="transmembrane region" description="Helical" evidence="1">
    <location>
        <begin position="157"/>
        <end position="176"/>
    </location>
</feature>
<feature type="transmembrane region" description="Helical" evidence="1">
    <location>
        <begin position="107"/>
        <end position="126"/>
    </location>
</feature>
<accession>A0ABV7ZAU3</accession>
<feature type="transmembrane region" description="Helical" evidence="1">
    <location>
        <begin position="188"/>
        <end position="207"/>
    </location>
</feature>
<dbReference type="Pfam" id="PF00892">
    <property type="entry name" value="EamA"/>
    <property type="match status" value="2"/>
</dbReference>
<dbReference type="Proteomes" id="UP001595803">
    <property type="component" value="Unassembled WGS sequence"/>
</dbReference>
<feature type="transmembrane region" description="Helical" evidence="1">
    <location>
        <begin position="49"/>
        <end position="67"/>
    </location>
</feature>
<dbReference type="PANTHER" id="PTHR22911:SF103">
    <property type="entry name" value="BLR2811 PROTEIN"/>
    <property type="match status" value="1"/>
</dbReference>
<evidence type="ECO:0000313" key="3">
    <source>
        <dbReference type="EMBL" id="MFC3834512.1"/>
    </source>
</evidence>
<keyword evidence="4" id="KW-1185">Reference proteome</keyword>
<proteinExistence type="predicted"/>
<feature type="transmembrane region" description="Helical" evidence="1">
    <location>
        <begin position="12"/>
        <end position="29"/>
    </location>
</feature>
<dbReference type="SUPFAM" id="SSF103481">
    <property type="entry name" value="Multidrug resistance efflux transporter EmrE"/>
    <property type="match status" value="2"/>
</dbReference>
<feature type="transmembrane region" description="Helical" evidence="1">
    <location>
        <begin position="246"/>
        <end position="266"/>
    </location>
</feature>
<dbReference type="RefSeq" id="WP_295815474.1">
    <property type="nucleotide sequence ID" value="NZ_JBHRZG010000024.1"/>
</dbReference>
<keyword evidence="1" id="KW-0812">Transmembrane</keyword>
<evidence type="ECO:0000259" key="2">
    <source>
        <dbReference type="Pfam" id="PF00892"/>
    </source>
</evidence>
<dbReference type="InterPro" id="IPR037185">
    <property type="entry name" value="EmrE-like"/>
</dbReference>
<feature type="transmembrane region" description="Helical" evidence="1">
    <location>
        <begin position="219"/>
        <end position="239"/>
    </location>
</feature>